<dbReference type="Proteomes" id="UP000280842">
    <property type="component" value="Unassembled WGS sequence"/>
</dbReference>
<comment type="caution">
    <text evidence="2">The sequence shown here is derived from an EMBL/GenBank/DDBJ whole genome shotgun (WGS) entry which is preliminary data.</text>
</comment>
<dbReference type="EMBL" id="REFO01000012">
    <property type="protein sequence ID" value="RMA95993.1"/>
    <property type="molecule type" value="Genomic_DNA"/>
</dbReference>
<dbReference type="RefSeq" id="WP_245960315.1">
    <property type="nucleotide sequence ID" value="NZ_REFO01000012.1"/>
</dbReference>
<keyword evidence="1" id="KW-0472">Membrane</keyword>
<dbReference type="AlphaFoldDB" id="A0A3M0BF00"/>
<name>A0A3M0BF00_9AQUI</name>
<keyword evidence="1" id="KW-1133">Transmembrane helix</keyword>
<evidence type="ECO:0000313" key="3">
    <source>
        <dbReference type="Proteomes" id="UP000280842"/>
    </source>
</evidence>
<protein>
    <submittedName>
        <fullName evidence="2">Uncharacterized protein</fullName>
    </submittedName>
</protein>
<feature type="transmembrane region" description="Helical" evidence="1">
    <location>
        <begin position="97"/>
        <end position="114"/>
    </location>
</feature>
<proteinExistence type="predicted"/>
<reference evidence="2 3" key="1">
    <citation type="submission" date="2018-10" db="EMBL/GenBank/DDBJ databases">
        <title>Genomic Encyclopedia of Archaeal and Bacterial Type Strains, Phase II (KMG-II): from individual species to whole genera.</title>
        <authorList>
            <person name="Goeker M."/>
        </authorList>
    </citation>
    <scope>NUCLEOTIDE SEQUENCE [LARGE SCALE GENOMIC DNA]</scope>
    <source>
        <strain evidence="2 3">VM1</strain>
    </source>
</reference>
<accession>A0A3M0BF00</accession>
<organism evidence="2 3">
    <name type="scientific">Hydrogenothermus marinus</name>
    <dbReference type="NCBI Taxonomy" id="133270"/>
    <lineage>
        <taxon>Bacteria</taxon>
        <taxon>Pseudomonadati</taxon>
        <taxon>Aquificota</taxon>
        <taxon>Aquificia</taxon>
        <taxon>Aquificales</taxon>
        <taxon>Hydrogenothermaceae</taxon>
        <taxon>Hydrogenothermus</taxon>
    </lineage>
</organism>
<feature type="transmembrane region" description="Helical" evidence="1">
    <location>
        <begin position="32"/>
        <end position="52"/>
    </location>
</feature>
<evidence type="ECO:0000313" key="2">
    <source>
        <dbReference type="EMBL" id="RMA95993.1"/>
    </source>
</evidence>
<feature type="transmembrane region" description="Helical" evidence="1">
    <location>
        <begin position="73"/>
        <end position="91"/>
    </location>
</feature>
<keyword evidence="3" id="KW-1185">Reference proteome</keyword>
<keyword evidence="1" id="KW-0812">Transmembrane</keyword>
<sequence>MKFSQLILGFILLYLSILGLYAAFTSEPRNWVIVLVGVFLLLLALVYILTDLTNYSKYIKDNILDVDAEAKSFFREITAILIVGFSMFILYKFYNGFGFLAFVLLFILAATYAYRPPIPGIYKNGKFLGKVYKASLKVNKDITLNKPTYTEEAVRLKIVKNGQEVAKLHLTPEGVMELTPDKIKEVFPDIDGKVERFNNIFKVGDYFLYYEFIKSEPDFYYEEDDEKDTKTDPAYSYLIYNIWHK</sequence>
<evidence type="ECO:0000256" key="1">
    <source>
        <dbReference type="SAM" id="Phobius"/>
    </source>
</evidence>
<gene>
    <name evidence="2" type="ORF">CLV39_1004</name>
</gene>